<comment type="caution">
    <text evidence="2">The sequence shown here is derived from an EMBL/GenBank/DDBJ whole genome shotgun (WGS) entry which is preliminary data.</text>
</comment>
<dbReference type="HOGENOM" id="CLU_872744_0_0_1"/>
<proteinExistence type="predicted"/>
<feature type="region of interest" description="Disordered" evidence="1">
    <location>
        <begin position="239"/>
        <end position="260"/>
    </location>
</feature>
<dbReference type="EMBL" id="AACB03000004">
    <property type="protein sequence ID" value="KAE8301984.1"/>
    <property type="molecule type" value="Genomic_DNA"/>
</dbReference>
<sequence length="319" mass="36902">MATKEDYLPTTKFIGFDPRTSVYQLHNFVNKQCENLMLERVLVYYNGNEAYALVTTTNEQLIAKICIHFNVTSIPVGRVNVQSMLWNSQYQYDTGKKAIQKFADEYPGEAMIMIVMYHLADCTMATDCVTLLDEFCQYYPFDSTDNLHVIVKPDFVPHVVQCIKGGQIIFKKDPPSFRVHPNLQTKSPTFNRLKLKVEAMPDMANDLVDWLFKRKYMPSIKIMRKSEMLYPWDPKPGEPVIRNKTPRKKPSKSKNPMWDRTNANFTPVYSATEDGSIIRHGKANWTWDWKADEVEDDGKEKGTKLTWSTSPQVFSEAPK</sequence>
<dbReference type="Proteomes" id="UP000001548">
    <property type="component" value="Unassembled WGS sequence"/>
</dbReference>
<organism evidence="2 3">
    <name type="scientific">Giardia intestinalis (strain ATCC 50803 / WB clone C6)</name>
    <name type="common">Giardia lamblia</name>
    <dbReference type="NCBI Taxonomy" id="184922"/>
    <lineage>
        <taxon>Eukaryota</taxon>
        <taxon>Metamonada</taxon>
        <taxon>Diplomonadida</taxon>
        <taxon>Hexamitidae</taxon>
        <taxon>Giardiinae</taxon>
        <taxon>Giardia</taxon>
    </lineage>
</organism>
<keyword evidence="3" id="KW-1185">Reference proteome</keyword>
<dbReference type="VEuPathDB" id="GiardiaDB:GL50803_101918"/>
<protein>
    <submittedName>
        <fullName evidence="2">Uncharacterized protein</fullName>
    </submittedName>
</protein>
<evidence type="ECO:0000313" key="3">
    <source>
        <dbReference type="Proteomes" id="UP000001548"/>
    </source>
</evidence>
<dbReference type="GeneID" id="5698431"/>
<feature type="region of interest" description="Disordered" evidence="1">
    <location>
        <begin position="297"/>
        <end position="319"/>
    </location>
</feature>
<evidence type="ECO:0000313" key="2">
    <source>
        <dbReference type="EMBL" id="KAE8301984.1"/>
    </source>
</evidence>
<dbReference type="RefSeq" id="XP_001705550.1">
    <property type="nucleotide sequence ID" value="XM_001705498.1"/>
</dbReference>
<name>A8BQL3_GIAIC</name>
<dbReference type="KEGG" id="gla:GL50803_00101918"/>
<evidence type="ECO:0000256" key="1">
    <source>
        <dbReference type="SAM" id="MobiDB-lite"/>
    </source>
</evidence>
<gene>
    <name evidence="2" type="ORF">GL50803_00101918</name>
</gene>
<accession>A8BQL3</accession>
<dbReference type="OMA" id="QCENLML"/>
<reference evidence="2 3" key="1">
    <citation type="journal article" date="2007" name="Science">
        <title>Genomic minimalism in the early diverging intestinal parasite Giardia lamblia.</title>
        <authorList>
            <person name="Morrison H.G."/>
            <person name="McArthur A.G."/>
            <person name="Gillin F.D."/>
            <person name="Aley S.B."/>
            <person name="Adam R.D."/>
            <person name="Olsen G.J."/>
            <person name="Best A.A."/>
            <person name="Cande W.Z."/>
            <person name="Chen F."/>
            <person name="Cipriano M.J."/>
            <person name="Davids B.J."/>
            <person name="Dawson S.C."/>
            <person name="Elmendorf H.G."/>
            <person name="Hehl A.B."/>
            <person name="Holder M.E."/>
            <person name="Huse S.M."/>
            <person name="Kim U.U."/>
            <person name="Lasek-Nesselquist E."/>
            <person name="Manning G."/>
            <person name="Nigam A."/>
            <person name="Nixon J.E."/>
            <person name="Palm D."/>
            <person name="Passamaneck N.E."/>
            <person name="Prabhu A."/>
            <person name="Reich C.I."/>
            <person name="Reiner D.S."/>
            <person name="Samuelson J."/>
            <person name="Svard S.G."/>
            <person name="Sogin M.L."/>
        </authorList>
    </citation>
    <scope>NUCLEOTIDE SEQUENCE [LARGE SCALE GENOMIC DNA]</scope>
    <source>
        <strain evidence="2 3">WB C6</strain>
    </source>
</reference>
<dbReference type="AlphaFoldDB" id="A8BQL3"/>